<evidence type="ECO:0000256" key="2">
    <source>
        <dbReference type="ARBA" id="ARBA00023125"/>
    </source>
</evidence>
<dbReference type="Pfam" id="PF01047">
    <property type="entry name" value="MarR"/>
    <property type="match status" value="1"/>
</dbReference>
<dbReference type="SUPFAM" id="SSF46785">
    <property type="entry name" value="Winged helix' DNA-binding domain"/>
    <property type="match status" value="1"/>
</dbReference>
<sequence>MTTGRATPAEDACTNALPMAALSGPVGHAVSRVARLHRTAAGKALREVDLYPGQELLMMHLWDRGAVRQTELIRALDLDPSTVTKMLQRLEQTGHVRRRPDPADRRAVLVEATDESCALHTAVRDA</sequence>
<keyword evidence="2" id="KW-0238">DNA-binding</keyword>
<dbReference type="SMART" id="SM00347">
    <property type="entry name" value="HTH_MARR"/>
    <property type="match status" value="1"/>
</dbReference>
<keyword evidence="1" id="KW-0805">Transcription regulation</keyword>
<dbReference type="InterPro" id="IPR036388">
    <property type="entry name" value="WH-like_DNA-bd_sf"/>
</dbReference>
<feature type="domain" description="HTH marR-type" evidence="4">
    <location>
        <begin position="23"/>
        <end position="126"/>
    </location>
</feature>
<dbReference type="PANTHER" id="PTHR42756:SF1">
    <property type="entry name" value="TRANSCRIPTIONAL REPRESSOR OF EMRAB OPERON"/>
    <property type="match status" value="1"/>
</dbReference>
<dbReference type="Gene3D" id="1.10.10.10">
    <property type="entry name" value="Winged helix-like DNA-binding domain superfamily/Winged helix DNA-binding domain"/>
    <property type="match status" value="1"/>
</dbReference>
<proteinExistence type="predicted"/>
<feature type="non-terminal residue" evidence="5">
    <location>
        <position position="126"/>
    </location>
</feature>
<dbReference type="PANTHER" id="PTHR42756">
    <property type="entry name" value="TRANSCRIPTIONAL REGULATOR, MARR"/>
    <property type="match status" value="1"/>
</dbReference>
<dbReference type="PROSITE" id="PS50995">
    <property type="entry name" value="HTH_MARR_2"/>
    <property type="match status" value="1"/>
</dbReference>
<dbReference type="InterPro" id="IPR000835">
    <property type="entry name" value="HTH_MarR-typ"/>
</dbReference>
<dbReference type="PROSITE" id="PS01117">
    <property type="entry name" value="HTH_MARR_1"/>
    <property type="match status" value="1"/>
</dbReference>
<dbReference type="AlphaFoldDB" id="A0A6G3XBB3"/>
<evidence type="ECO:0000256" key="1">
    <source>
        <dbReference type="ARBA" id="ARBA00023015"/>
    </source>
</evidence>
<protein>
    <submittedName>
        <fullName evidence="5">MarR family transcriptional regulator</fullName>
    </submittedName>
</protein>
<gene>
    <name evidence="5" type="ORF">G3M58_52675</name>
</gene>
<dbReference type="GO" id="GO:0003677">
    <property type="term" value="F:DNA binding"/>
    <property type="evidence" value="ECO:0007669"/>
    <property type="project" value="UniProtKB-KW"/>
</dbReference>
<dbReference type="InterPro" id="IPR023187">
    <property type="entry name" value="Tscrpt_reg_MarR-type_CS"/>
</dbReference>
<comment type="caution">
    <text evidence="5">The sequence shown here is derived from an EMBL/GenBank/DDBJ whole genome shotgun (WGS) entry which is preliminary data.</text>
</comment>
<name>A0A6G3XBB3_9ACTN</name>
<dbReference type="GO" id="GO:0003700">
    <property type="term" value="F:DNA-binding transcription factor activity"/>
    <property type="evidence" value="ECO:0007669"/>
    <property type="project" value="InterPro"/>
</dbReference>
<dbReference type="InterPro" id="IPR036390">
    <property type="entry name" value="WH_DNA-bd_sf"/>
</dbReference>
<dbReference type="EMBL" id="JAAGMN010005385">
    <property type="protein sequence ID" value="NEE15105.1"/>
    <property type="molecule type" value="Genomic_DNA"/>
</dbReference>
<keyword evidence="3" id="KW-0804">Transcription</keyword>
<accession>A0A6G3XBB3</accession>
<organism evidence="5">
    <name type="scientific">Streptomyces sp. SID7499</name>
    <dbReference type="NCBI Taxonomy" id="2706086"/>
    <lineage>
        <taxon>Bacteria</taxon>
        <taxon>Bacillati</taxon>
        <taxon>Actinomycetota</taxon>
        <taxon>Actinomycetes</taxon>
        <taxon>Kitasatosporales</taxon>
        <taxon>Streptomycetaceae</taxon>
        <taxon>Streptomyces</taxon>
    </lineage>
</organism>
<evidence type="ECO:0000256" key="3">
    <source>
        <dbReference type="ARBA" id="ARBA00023163"/>
    </source>
</evidence>
<dbReference type="PRINTS" id="PR00598">
    <property type="entry name" value="HTHMARR"/>
</dbReference>
<reference evidence="5" key="1">
    <citation type="submission" date="2020-01" db="EMBL/GenBank/DDBJ databases">
        <title>Insect and environment-associated Actinomycetes.</title>
        <authorList>
            <person name="Currrie C."/>
            <person name="Chevrette M."/>
            <person name="Carlson C."/>
            <person name="Stubbendieck R."/>
            <person name="Wendt-Pienkowski E."/>
        </authorList>
    </citation>
    <scope>NUCLEOTIDE SEQUENCE</scope>
    <source>
        <strain evidence="5">SID7499</strain>
    </source>
</reference>
<evidence type="ECO:0000313" key="5">
    <source>
        <dbReference type="EMBL" id="NEE15105.1"/>
    </source>
</evidence>
<evidence type="ECO:0000259" key="4">
    <source>
        <dbReference type="PROSITE" id="PS50995"/>
    </source>
</evidence>